<sequence>MDRIPVNDTIIYSLVRLVDDAQKDRRDPSHSDLEFQINRAGLIHVDPNKDGFPVGKAKRLRIVFNWAIENDIAKAEKLIAGIISSVKGCGGFRTTSPNFVGSDAIADLGSALRPEGIILGEDGSISPVALDNLSGRNLTQALRGYVNRAKKGIEDAALVVGTSKDLMEAVAAHVIQELWGSYPSTANFPSLLGQAFVALDMATPEQKPVQGEHQRCRLERSLYETACSINNLRNKQGSGHGRPWVPDLRASEAKAAVEFIGAISELMLENLERKKP</sequence>
<protein>
    <submittedName>
        <fullName evidence="2">Abortive infection family protein</fullName>
    </submittedName>
</protein>
<organism evidence="2 3">
    <name type="scientific">Vibrio ostreae</name>
    <dbReference type="NCBI Taxonomy" id="2841925"/>
    <lineage>
        <taxon>Bacteria</taxon>
        <taxon>Pseudomonadati</taxon>
        <taxon>Pseudomonadota</taxon>
        <taxon>Gammaproteobacteria</taxon>
        <taxon>Vibrionales</taxon>
        <taxon>Vibrionaceae</taxon>
        <taxon>Vibrio</taxon>
    </lineage>
</organism>
<name>A0A975U864_9VIBR</name>
<evidence type="ECO:0000313" key="3">
    <source>
        <dbReference type="Proteomes" id="UP000694232"/>
    </source>
</evidence>
<dbReference type="InterPro" id="IPR026001">
    <property type="entry name" value="Abi-like_C"/>
</dbReference>
<feature type="domain" description="Abortive infection protein-like C-terminal" evidence="1">
    <location>
        <begin position="189"/>
        <end position="268"/>
    </location>
</feature>
<reference evidence="2" key="1">
    <citation type="submission" date="2021-06" db="EMBL/GenBank/DDBJ databases">
        <title>Vibrio nov. sp., novel gut bacterium isolated from Yellow Sea oyster.</title>
        <authorList>
            <person name="Muhammad N."/>
            <person name="Nguyen T.H."/>
            <person name="Lee Y.-J."/>
            <person name="Ko J."/>
            <person name="Kim S.-G."/>
        </authorList>
    </citation>
    <scope>NUCLEOTIDE SEQUENCE</scope>
    <source>
        <strain evidence="2">OG9-811</strain>
    </source>
</reference>
<dbReference type="EMBL" id="CP076643">
    <property type="protein sequence ID" value="QXO16978.1"/>
    <property type="molecule type" value="Genomic_DNA"/>
</dbReference>
<dbReference type="Pfam" id="PF14355">
    <property type="entry name" value="Abi_C"/>
    <property type="match status" value="1"/>
</dbReference>
<dbReference type="Proteomes" id="UP000694232">
    <property type="component" value="Chromosome 1"/>
</dbReference>
<keyword evidence="3" id="KW-1185">Reference proteome</keyword>
<dbReference type="AlphaFoldDB" id="A0A975U864"/>
<gene>
    <name evidence="2" type="ORF">KNV97_16155</name>
</gene>
<accession>A0A975U864</accession>
<dbReference type="KEGG" id="vos:KNV97_16155"/>
<dbReference type="RefSeq" id="WP_218562326.1">
    <property type="nucleotide sequence ID" value="NZ_CP076643.1"/>
</dbReference>
<proteinExistence type="predicted"/>
<evidence type="ECO:0000313" key="2">
    <source>
        <dbReference type="EMBL" id="QXO16978.1"/>
    </source>
</evidence>
<evidence type="ECO:0000259" key="1">
    <source>
        <dbReference type="Pfam" id="PF14355"/>
    </source>
</evidence>